<dbReference type="EMBL" id="CP104013">
    <property type="protein sequence ID" value="UYP44299.1"/>
    <property type="molecule type" value="Genomic_DNA"/>
</dbReference>
<evidence type="ECO:0008006" key="4">
    <source>
        <dbReference type="Google" id="ProtNLM"/>
    </source>
</evidence>
<keyword evidence="1" id="KW-0812">Transmembrane</keyword>
<accession>A0ABY6HP24</accession>
<keyword evidence="3" id="KW-1185">Reference proteome</keyword>
<dbReference type="Proteomes" id="UP001208689">
    <property type="component" value="Chromosome"/>
</dbReference>
<name>A0ABY6HP24_9ARCH</name>
<keyword evidence="1" id="KW-1133">Transmembrane helix</keyword>
<sequence length="204" mass="23896">MIVFFIDYKILVVIDNFVSKNINRSVSIVFFMVEIRKQFCSCILLIVGIGCFIGILFNQNNKYDESFEFLESDLSMSGILEIETPEENKTEYLISKLEITIKSESIEDLKNRFTYDNIEFRLHTLWVFNNNSMDWIFTPNTLMLNFTKANLPTLNDIWYYNIFAGDYELSDPEADNIEFSIRLKDTISPYVYTFPATILTPILV</sequence>
<organism evidence="2 3">
    <name type="scientific">Candidatus Lokiarchaeum ossiferum</name>
    <dbReference type="NCBI Taxonomy" id="2951803"/>
    <lineage>
        <taxon>Archaea</taxon>
        <taxon>Promethearchaeati</taxon>
        <taxon>Promethearchaeota</taxon>
        <taxon>Promethearchaeia</taxon>
        <taxon>Promethearchaeales</taxon>
        <taxon>Promethearchaeaceae</taxon>
        <taxon>Candidatus Lokiarchaeum</taxon>
    </lineage>
</organism>
<gene>
    <name evidence="2" type="ORF">NEF87_000584</name>
</gene>
<protein>
    <recommendedName>
        <fullName evidence="4">Intracellular proteinase inhibitor BsuPI domain-containing protein</fullName>
    </recommendedName>
</protein>
<feature type="transmembrane region" description="Helical" evidence="1">
    <location>
        <begin position="39"/>
        <end position="57"/>
    </location>
</feature>
<proteinExistence type="predicted"/>
<evidence type="ECO:0000313" key="2">
    <source>
        <dbReference type="EMBL" id="UYP44299.1"/>
    </source>
</evidence>
<reference evidence="2" key="1">
    <citation type="submission" date="2022-09" db="EMBL/GenBank/DDBJ databases">
        <title>Actin cytoskeleton and complex cell architecture in an #Asgard archaeon.</title>
        <authorList>
            <person name="Ponce Toledo R.I."/>
            <person name="Schleper C."/>
            <person name="Rodrigues Oliveira T."/>
            <person name="Wollweber F."/>
            <person name="Xu J."/>
            <person name="Rittmann S."/>
            <person name="Klingl A."/>
            <person name="Pilhofer M."/>
        </authorList>
    </citation>
    <scope>NUCLEOTIDE SEQUENCE</scope>
    <source>
        <strain evidence="2">B-35</strain>
    </source>
</reference>
<evidence type="ECO:0000256" key="1">
    <source>
        <dbReference type="SAM" id="Phobius"/>
    </source>
</evidence>
<evidence type="ECO:0000313" key="3">
    <source>
        <dbReference type="Proteomes" id="UP001208689"/>
    </source>
</evidence>
<keyword evidence="1" id="KW-0472">Membrane</keyword>